<dbReference type="EMBL" id="JANPWB010000014">
    <property type="protein sequence ID" value="KAJ1099564.1"/>
    <property type="molecule type" value="Genomic_DNA"/>
</dbReference>
<dbReference type="AlphaFoldDB" id="A0AAV7M8U5"/>
<accession>A0AAV7M8U5</accession>
<dbReference type="Proteomes" id="UP001066276">
    <property type="component" value="Chromosome 10"/>
</dbReference>
<evidence type="ECO:0000313" key="1">
    <source>
        <dbReference type="EMBL" id="KAJ1099564.1"/>
    </source>
</evidence>
<sequence length="109" mass="11898">MGANWVLWLDPGLATQSYGVAMEPSKGPLARAKDLQRVTDEGDQKKQASSGADSALKLTDLMKEMSLSRDQTLAKIDSVAIEVGLLRVDLRKVSERVTEVKALISELQQ</sequence>
<organism evidence="1 2">
    <name type="scientific">Pleurodeles waltl</name>
    <name type="common">Iberian ribbed newt</name>
    <dbReference type="NCBI Taxonomy" id="8319"/>
    <lineage>
        <taxon>Eukaryota</taxon>
        <taxon>Metazoa</taxon>
        <taxon>Chordata</taxon>
        <taxon>Craniata</taxon>
        <taxon>Vertebrata</taxon>
        <taxon>Euteleostomi</taxon>
        <taxon>Amphibia</taxon>
        <taxon>Batrachia</taxon>
        <taxon>Caudata</taxon>
        <taxon>Salamandroidea</taxon>
        <taxon>Salamandridae</taxon>
        <taxon>Pleurodelinae</taxon>
        <taxon>Pleurodeles</taxon>
    </lineage>
</organism>
<evidence type="ECO:0000313" key="2">
    <source>
        <dbReference type="Proteomes" id="UP001066276"/>
    </source>
</evidence>
<proteinExistence type="predicted"/>
<protein>
    <submittedName>
        <fullName evidence="1">Uncharacterized protein</fullName>
    </submittedName>
</protein>
<reference evidence="1" key="1">
    <citation type="journal article" date="2022" name="bioRxiv">
        <title>Sequencing and chromosome-scale assembly of the giantPleurodeles waltlgenome.</title>
        <authorList>
            <person name="Brown T."/>
            <person name="Elewa A."/>
            <person name="Iarovenko S."/>
            <person name="Subramanian E."/>
            <person name="Araus A.J."/>
            <person name="Petzold A."/>
            <person name="Susuki M."/>
            <person name="Suzuki K.-i.T."/>
            <person name="Hayashi T."/>
            <person name="Toyoda A."/>
            <person name="Oliveira C."/>
            <person name="Osipova E."/>
            <person name="Leigh N.D."/>
            <person name="Simon A."/>
            <person name="Yun M.H."/>
        </authorList>
    </citation>
    <scope>NUCLEOTIDE SEQUENCE</scope>
    <source>
        <strain evidence="1">20211129_DDA</strain>
        <tissue evidence="1">Liver</tissue>
    </source>
</reference>
<comment type="caution">
    <text evidence="1">The sequence shown here is derived from an EMBL/GenBank/DDBJ whole genome shotgun (WGS) entry which is preliminary data.</text>
</comment>
<keyword evidence="2" id="KW-1185">Reference proteome</keyword>
<name>A0AAV7M8U5_PLEWA</name>
<gene>
    <name evidence="1" type="ORF">NDU88_004664</name>
</gene>